<name>A0ABW9W0X1_9BURK</name>
<evidence type="ECO:0000313" key="3">
    <source>
        <dbReference type="Proteomes" id="UP000642144"/>
    </source>
</evidence>
<dbReference type="EMBL" id="WWCT01000010">
    <property type="protein sequence ID" value="MYN27520.1"/>
    <property type="molecule type" value="Genomic_DNA"/>
</dbReference>
<accession>A0ABW9W0X1</accession>
<proteinExistence type="predicted"/>
<dbReference type="RefSeq" id="WP_161055446.1">
    <property type="nucleotide sequence ID" value="NZ_WWCT01000010.1"/>
</dbReference>
<protein>
    <submittedName>
        <fullName evidence="2">Uncharacterized protein</fullName>
    </submittedName>
</protein>
<dbReference type="Proteomes" id="UP000642144">
    <property type="component" value="Unassembled WGS sequence"/>
</dbReference>
<sequence length="93" mass="9932">MLKDVQLNWLSAARCFAAGPAYSTLGIFCIICGVFCGMQLLAAMTERGADLNWRPGINFKIVAVIVVVITLCSGYMARPVAQSCAASAQKESK</sequence>
<evidence type="ECO:0000313" key="2">
    <source>
        <dbReference type="EMBL" id="MYN27520.1"/>
    </source>
</evidence>
<evidence type="ECO:0000256" key="1">
    <source>
        <dbReference type="SAM" id="Phobius"/>
    </source>
</evidence>
<feature type="transmembrane region" description="Helical" evidence="1">
    <location>
        <begin position="57"/>
        <end position="77"/>
    </location>
</feature>
<gene>
    <name evidence="2" type="ORF">GTP69_13965</name>
</gene>
<organism evidence="2 3">
    <name type="scientific">Duganella levis</name>
    <dbReference type="NCBI Taxonomy" id="2692169"/>
    <lineage>
        <taxon>Bacteria</taxon>
        <taxon>Pseudomonadati</taxon>
        <taxon>Pseudomonadota</taxon>
        <taxon>Betaproteobacteria</taxon>
        <taxon>Burkholderiales</taxon>
        <taxon>Oxalobacteraceae</taxon>
        <taxon>Telluria group</taxon>
        <taxon>Duganella</taxon>
    </lineage>
</organism>
<keyword evidence="1" id="KW-0812">Transmembrane</keyword>
<reference evidence="2 3" key="1">
    <citation type="submission" date="2019-12" db="EMBL/GenBank/DDBJ databases">
        <title>Novel species isolated from a subtropical stream in China.</title>
        <authorList>
            <person name="Lu H."/>
        </authorList>
    </citation>
    <scope>NUCLEOTIDE SEQUENCE [LARGE SCALE GENOMIC DNA]</scope>
    <source>
        <strain evidence="2 3">CY42W</strain>
    </source>
</reference>
<feature type="transmembrane region" description="Helical" evidence="1">
    <location>
        <begin position="20"/>
        <end position="45"/>
    </location>
</feature>
<keyword evidence="1" id="KW-0472">Membrane</keyword>
<comment type="caution">
    <text evidence="2">The sequence shown here is derived from an EMBL/GenBank/DDBJ whole genome shotgun (WGS) entry which is preliminary data.</text>
</comment>
<keyword evidence="1" id="KW-1133">Transmembrane helix</keyword>
<keyword evidence="3" id="KW-1185">Reference proteome</keyword>